<dbReference type="VEuPathDB" id="FungiDB:CIHG_03080"/>
<name>A0A0J8RKX9_COCIT</name>
<accession>A0A0J8RKX9</accession>
<feature type="compositionally biased region" description="Acidic residues" evidence="1">
    <location>
        <begin position="124"/>
        <end position="139"/>
    </location>
</feature>
<evidence type="ECO:0000313" key="4">
    <source>
        <dbReference type="Proteomes" id="UP000054563"/>
    </source>
</evidence>
<evidence type="ECO:0000256" key="1">
    <source>
        <dbReference type="SAM" id="MobiDB-lite"/>
    </source>
</evidence>
<dbReference type="PANTHER" id="PTHR12202:SF0">
    <property type="entry name" value="ESF1 HOMOLOG"/>
    <property type="match status" value="1"/>
</dbReference>
<gene>
    <name evidence="3" type="ORF">CIHG_03080</name>
</gene>
<dbReference type="AlphaFoldDB" id="A0A0J8RKX9"/>
<dbReference type="InterPro" id="IPR056750">
    <property type="entry name" value="RRM_ESF1"/>
</dbReference>
<dbReference type="Proteomes" id="UP000054563">
    <property type="component" value="Unassembled WGS sequence"/>
</dbReference>
<sequence length="320" mass="36857">MPESSAMKKSPKRRKTSSNDKADKDVITDPRFANIQSDPRYRLPSKKHTRVKIDKRFAHMFHDKDFSRNAAVDRYGRKLRRDDTKKQLVRMMTRKFRRSCFELKGDYDPARDGGFSESSSSEESSSDEESEAELQDEAAESGQLDSQTGDIPLGEITDRIAVVNLDWDNIRAEDLMAVFSSFLPTGGKILNVAVYPSEFGKERMEREEMEGPPKKVDSDVEAGDDEEEEETIKQAILKEDEGQDFDSTQLRKYQLERLRYFYAVLTCSSKDAAKNIYDAVDGTRDFCPKMFQGMKGDRNYHTGYRRDEICKQTPLRAQRK</sequence>
<feature type="region of interest" description="Disordered" evidence="1">
    <location>
        <begin position="1"/>
        <end position="47"/>
    </location>
</feature>
<protein>
    <recommendedName>
        <fullName evidence="2">ESF1 RRM domain-containing protein</fullName>
    </recommendedName>
</protein>
<proteinExistence type="predicted"/>
<dbReference type="STRING" id="396776.A0A0J8RKX9"/>
<feature type="region of interest" description="Disordered" evidence="1">
    <location>
        <begin position="111"/>
        <end position="151"/>
    </location>
</feature>
<dbReference type="GO" id="GO:0003723">
    <property type="term" value="F:RNA binding"/>
    <property type="evidence" value="ECO:0007669"/>
    <property type="project" value="TreeGrafter"/>
</dbReference>
<dbReference type="EMBL" id="DS016988">
    <property type="protein sequence ID" value="KMU85296.1"/>
    <property type="molecule type" value="Genomic_DNA"/>
</dbReference>
<evidence type="ECO:0000259" key="2">
    <source>
        <dbReference type="Pfam" id="PF25121"/>
    </source>
</evidence>
<feature type="domain" description="ESF1 RRM" evidence="2">
    <location>
        <begin position="157"/>
        <end position="283"/>
    </location>
</feature>
<evidence type="ECO:0000313" key="3">
    <source>
        <dbReference type="EMBL" id="KMU85296.1"/>
    </source>
</evidence>
<reference evidence="4" key="1">
    <citation type="journal article" date="2010" name="Genome Res.">
        <title>Population genomic sequencing of Coccidioides fungi reveals recent hybridization and transposon control.</title>
        <authorList>
            <person name="Neafsey D.E."/>
            <person name="Barker B.M."/>
            <person name="Sharpton T.J."/>
            <person name="Stajich J.E."/>
            <person name="Park D.J."/>
            <person name="Whiston E."/>
            <person name="Hung C.-Y."/>
            <person name="McMahan C."/>
            <person name="White J."/>
            <person name="Sykes S."/>
            <person name="Heiman D."/>
            <person name="Young S."/>
            <person name="Zeng Q."/>
            <person name="Abouelleil A."/>
            <person name="Aftuck L."/>
            <person name="Bessette D."/>
            <person name="Brown A."/>
            <person name="FitzGerald M."/>
            <person name="Lui A."/>
            <person name="Macdonald J.P."/>
            <person name="Priest M."/>
            <person name="Orbach M.J."/>
            <person name="Galgiani J.N."/>
            <person name="Kirkland T.N."/>
            <person name="Cole G.T."/>
            <person name="Birren B.W."/>
            <person name="Henn M.R."/>
            <person name="Taylor J.W."/>
            <person name="Rounsley S.D."/>
        </authorList>
    </citation>
    <scope>NUCLEOTIDE SEQUENCE [LARGE SCALE GENOMIC DNA]</scope>
    <source>
        <strain evidence="4">H538.4</strain>
    </source>
</reference>
<feature type="compositionally biased region" description="Acidic residues" evidence="1">
    <location>
        <begin position="219"/>
        <end position="230"/>
    </location>
</feature>
<feature type="region of interest" description="Disordered" evidence="1">
    <location>
        <begin position="203"/>
        <end position="230"/>
    </location>
</feature>
<feature type="compositionally biased region" description="Basic and acidic residues" evidence="1">
    <location>
        <begin position="203"/>
        <end position="218"/>
    </location>
</feature>
<dbReference type="PANTHER" id="PTHR12202">
    <property type="entry name" value="ESF1 HOMOLOG"/>
    <property type="match status" value="1"/>
</dbReference>
<dbReference type="OrthoDB" id="431825at2759"/>
<dbReference type="Pfam" id="PF25121">
    <property type="entry name" value="RRM_ESF1"/>
    <property type="match status" value="1"/>
</dbReference>
<feature type="compositionally biased region" description="Basic and acidic residues" evidence="1">
    <location>
        <begin position="17"/>
        <end position="28"/>
    </location>
</feature>
<dbReference type="InterPro" id="IPR039754">
    <property type="entry name" value="Esf1"/>
</dbReference>
<dbReference type="GO" id="GO:0006364">
    <property type="term" value="P:rRNA processing"/>
    <property type="evidence" value="ECO:0007669"/>
    <property type="project" value="InterPro"/>
</dbReference>
<organism evidence="3 4">
    <name type="scientific">Coccidioides immitis H538.4</name>
    <dbReference type="NCBI Taxonomy" id="396776"/>
    <lineage>
        <taxon>Eukaryota</taxon>
        <taxon>Fungi</taxon>
        <taxon>Dikarya</taxon>
        <taxon>Ascomycota</taxon>
        <taxon>Pezizomycotina</taxon>
        <taxon>Eurotiomycetes</taxon>
        <taxon>Eurotiomycetidae</taxon>
        <taxon>Onygenales</taxon>
        <taxon>Onygenaceae</taxon>
        <taxon>Coccidioides</taxon>
    </lineage>
</organism>